<keyword evidence="2" id="KW-1185">Reference proteome</keyword>
<evidence type="ECO:0000313" key="2">
    <source>
        <dbReference type="Proteomes" id="UP000481861"/>
    </source>
</evidence>
<dbReference type="AlphaFoldDB" id="A0A7C8IGU4"/>
<dbReference type="OrthoDB" id="2592504at2759"/>
<protein>
    <submittedName>
        <fullName evidence="1">Uncharacterized protein</fullName>
    </submittedName>
</protein>
<dbReference type="Proteomes" id="UP000481861">
    <property type="component" value="Unassembled WGS sequence"/>
</dbReference>
<name>A0A7C8IGU4_9PLEO</name>
<comment type="caution">
    <text evidence="1">The sequence shown here is derived from an EMBL/GenBank/DDBJ whole genome shotgun (WGS) entry which is preliminary data.</text>
</comment>
<gene>
    <name evidence="1" type="ORF">BDV95DRAFT_589886</name>
</gene>
<evidence type="ECO:0000313" key="1">
    <source>
        <dbReference type="EMBL" id="KAF2877286.1"/>
    </source>
</evidence>
<dbReference type="EMBL" id="JAADJZ010000002">
    <property type="protein sequence ID" value="KAF2877286.1"/>
    <property type="molecule type" value="Genomic_DNA"/>
</dbReference>
<sequence length="206" mass="23341">MPPHSTPPRKKTDDIDRANLPANYLDIPLQEIGDEVPVYENVNIPHLWFPFCLPSNLSTPQAAAIRRKLNKLLETKSKIPTTNKPWTKTALSTELQKTAQAHHPIKSQQGVGNHGPSLPALSRFLKKSGGMGGGNSESYYFGKMLLEKLRIWNDEKKTKAREKAEAEFPNGRARNDPEHMWIICRADERPTYSELANFPRRLDGFD</sequence>
<reference evidence="1 2" key="1">
    <citation type="submission" date="2020-01" db="EMBL/GenBank/DDBJ databases">
        <authorList>
            <consortium name="DOE Joint Genome Institute"/>
            <person name="Haridas S."/>
            <person name="Albert R."/>
            <person name="Binder M."/>
            <person name="Bloem J."/>
            <person name="Labutti K."/>
            <person name="Salamov A."/>
            <person name="Andreopoulos B."/>
            <person name="Baker S.E."/>
            <person name="Barry K."/>
            <person name="Bills G."/>
            <person name="Bluhm B.H."/>
            <person name="Cannon C."/>
            <person name="Castanera R."/>
            <person name="Culley D.E."/>
            <person name="Daum C."/>
            <person name="Ezra D."/>
            <person name="Gonzalez J.B."/>
            <person name="Henrissat B."/>
            <person name="Kuo A."/>
            <person name="Liang C."/>
            <person name="Lipzen A."/>
            <person name="Lutzoni F."/>
            <person name="Magnuson J."/>
            <person name="Mondo S."/>
            <person name="Nolan M."/>
            <person name="Ohm R."/>
            <person name="Pangilinan J."/>
            <person name="Park H.-J.H."/>
            <person name="Ramirez L."/>
            <person name="Alfaro M."/>
            <person name="Sun H."/>
            <person name="Tritt A."/>
            <person name="Yoshinaga Y."/>
            <person name="Zwiers L.-H.L."/>
            <person name="Turgeon B.G."/>
            <person name="Goodwin S.B."/>
            <person name="Spatafora J.W."/>
            <person name="Crous P.W."/>
            <person name="Grigoriev I.V."/>
        </authorList>
    </citation>
    <scope>NUCLEOTIDE SEQUENCE [LARGE SCALE GENOMIC DNA]</scope>
    <source>
        <strain evidence="1 2">CBS 611.86</strain>
    </source>
</reference>
<organism evidence="1 2">
    <name type="scientific">Massariosphaeria phaeospora</name>
    <dbReference type="NCBI Taxonomy" id="100035"/>
    <lineage>
        <taxon>Eukaryota</taxon>
        <taxon>Fungi</taxon>
        <taxon>Dikarya</taxon>
        <taxon>Ascomycota</taxon>
        <taxon>Pezizomycotina</taxon>
        <taxon>Dothideomycetes</taxon>
        <taxon>Pleosporomycetidae</taxon>
        <taxon>Pleosporales</taxon>
        <taxon>Pleosporales incertae sedis</taxon>
        <taxon>Massariosphaeria</taxon>
    </lineage>
</organism>
<proteinExistence type="predicted"/>
<accession>A0A7C8IGU4</accession>